<geneLocation type="plasmid" evidence="1">
    <name>pAsa4b</name>
</geneLocation>
<evidence type="ECO:0000313" key="1">
    <source>
        <dbReference type="EMBL" id="ALL42241.1"/>
    </source>
</evidence>
<proteinExistence type="predicted"/>
<dbReference type="AlphaFoldDB" id="A0A189PGB5"/>
<sequence>MRHKLMTKDSVKELDLSYLSPDVLSAAKNFADLKYQIDLTGRRNPAEIPNDLHGRQRYGEYDGPYGGDTFLESIIPFLPSDPDYEDLGVKLVPIPHTLGRSWHWWPEDCKGDEEKIISQITSPEYGKYAYYYLVKELGVIYAGEGKNRVNFCRHHKIDKIPVKVIQFHYPQADTIEIYCVNSHIGADVIAVLNERYLQKVSHISYALPLLNAYGVRVNTVWPTKFPSIDSIYEYGHLAKVNSKFRNCTIDLDKISAIGKKPDYFKAGYKLYGRLINAFSRH</sequence>
<keyword evidence="1" id="KW-0614">Plasmid</keyword>
<organism evidence="1">
    <name type="scientific">Aeromonas salmonicida subsp. salmonicida</name>
    <dbReference type="NCBI Taxonomy" id="29491"/>
    <lineage>
        <taxon>Bacteria</taxon>
        <taxon>Pseudomonadati</taxon>
        <taxon>Pseudomonadota</taxon>
        <taxon>Gammaproteobacteria</taxon>
        <taxon>Aeromonadales</taxon>
        <taxon>Aeromonadaceae</taxon>
        <taxon>Aeromonas</taxon>
    </lineage>
</organism>
<accession>A0A189PGB5</accession>
<name>A0A189PGB5_AERSS</name>
<protein>
    <submittedName>
        <fullName evidence="1">Uncharacterized protein</fullName>
    </submittedName>
</protein>
<reference evidence="1" key="1">
    <citation type="submission" date="2015-06" db="EMBL/GenBank/DDBJ databases">
        <title>Antimicrobial resistance-carrying plasmid pAsa4 variants found in Aeromonas salmonicida subsp. salmonicida: general architecture, construction blocks and gene elimination.</title>
        <authorList>
            <person name="Tanaka K.H."/>
            <person name="Vincent A.T."/>
            <person name="Trudel M.V."/>
            <person name="Paquet V.E."/>
            <person name="Frenette M."/>
            <person name="Charette S.J."/>
        </authorList>
    </citation>
    <scope>NUCLEOTIDE SEQUENCE</scope>
    <source>
        <strain evidence="1">01-B522</strain>
        <plasmid evidence="1">pAsa4b</plasmid>
    </source>
</reference>
<dbReference type="EMBL" id="KT033469">
    <property type="protein sequence ID" value="ALL42241.1"/>
    <property type="molecule type" value="Genomic_DNA"/>
</dbReference>